<sequence length="86" mass="10528">MKLHLMINITIQSIVLSQIEKSESLYHTKEQDFQIPGFIIYKWYYFKNLIFKVRLNHQMVLVIQLQSKFWRSFYEKYNSNFSGSKK</sequence>
<dbReference type="AlphaFoldDB" id="A0A371JJ23"/>
<protein>
    <submittedName>
        <fullName evidence="1">Uncharacterized protein</fullName>
    </submittedName>
</protein>
<gene>
    <name evidence="1" type="ORF">CG710_002015</name>
</gene>
<organism evidence="1 2">
    <name type="scientific">Lachnotalea glycerini</name>
    <dbReference type="NCBI Taxonomy" id="1763509"/>
    <lineage>
        <taxon>Bacteria</taxon>
        <taxon>Bacillati</taxon>
        <taxon>Bacillota</taxon>
        <taxon>Clostridia</taxon>
        <taxon>Lachnospirales</taxon>
        <taxon>Lachnospiraceae</taxon>
        <taxon>Lachnotalea</taxon>
    </lineage>
</organism>
<proteinExistence type="predicted"/>
<name>A0A371JJ23_9FIRM</name>
<comment type="caution">
    <text evidence="1">The sequence shown here is derived from an EMBL/GenBank/DDBJ whole genome shotgun (WGS) entry which is preliminary data.</text>
</comment>
<dbReference type="Proteomes" id="UP000216411">
    <property type="component" value="Unassembled WGS sequence"/>
</dbReference>
<evidence type="ECO:0000313" key="2">
    <source>
        <dbReference type="Proteomes" id="UP000216411"/>
    </source>
</evidence>
<dbReference type="EMBL" id="NOKA02000002">
    <property type="protein sequence ID" value="RDY32732.1"/>
    <property type="molecule type" value="Genomic_DNA"/>
</dbReference>
<keyword evidence="2" id="KW-1185">Reference proteome</keyword>
<evidence type="ECO:0000313" key="1">
    <source>
        <dbReference type="EMBL" id="RDY32732.1"/>
    </source>
</evidence>
<accession>A0A371JJ23</accession>
<reference evidence="1 2" key="1">
    <citation type="journal article" date="2017" name="Genome Announc.">
        <title>Draft Genome Sequence of a Sporulating and Motile Strain of Lachnotalea glycerini Isolated from Water in Quebec City, Canada.</title>
        <authorList>
            <person name="Maheux A.F."/>
            <person name="Boudreau D.K."/>
            <person name="Berube E."/>
            <person name="Boissinot M."/>
            <person name="Raymond F."/>
            <person name="Brodeur S."/>
            <person name="Corbeil J."/>
            <person name="Isabel S."/>
            <person name="Omar R.F."/>
            <person name="Bergeron M.G."/>
        </authorList>
    </citation>
    <scope>NUCLEOTIDE SEQUENCE [LARGE SCALE GENOMIC DNA]</scope>
    <source>
        <strain evidence="1 2">CCRI-19302</strain>
    </source>
</reference>